<dbReference type="KEGG" id="hdf:AArcSl_1259"/>
<feature type="transmembrane region" description="Helical" evidence="7">
    <location>
        <begin position="69"/>
        <end position="90"/>
    </location>
</feature>
<dbReference type="GO" id="GO:0005886">
    <property type="term" value="C:plasma membrane"/>
    <property type="evidence" value="ECO:0007669"/>
    <property type="project" value="UniProtKB-SubCell"/>
</dbReference>
<dbReference type="GO" id="GO:0016491">
    <property type="term" value="F:oxidoreductase activity"/>
    <property type="evidence" value="ECO:0007669"/>
    <property type="project" value="UniProtKB-KW"/>
</dbReference>
<evidence type="ECO:0000256" key="3">
    <source>
        <dbReference type="ARBA" id="ARBA00022692"/>
    </source>
</evidence>
<feature type="transmembrane region" description="Helical" evidence="7">
    <location>
        <begin position="304"/>
        <end position="323"/>
    </location>
</feature>
<keyword evidence="2" id="KW-1003">Cell membrane</keyword>
<reference evidence="10" key="1">
    <citation type="submission" date="2017-11" db="EMBL/GenBank/DDBJ databases">
        <title>Phenotypic and genomic properties of facultatively anaerobic sulfur-reducing natronoarchaea from hypersaline soda lakes.</title>
        <authorList>
            <person name="Sorokin D.Y."/>
            <person name="Kublanov I.V."/>
            <person name="Roman P."/>
            <person name="Sinninghe Damste J.S."/>
            <person name="Golyshin P.N."/>
            <person name="Rojo D."/>
            <person name="Ciordia S."/>
            <person name="Mena M.D.C."/>
            <person name="Ferrer M."/>
            <person name="Messina E."/>
            <person name="Smedile F."/>
            <person name="La Spada G."/>
            <person name="La Cono V."/>
            <person name="Yakimov M.M."/>
        </authorList>
    </citation>
    <scope>NUCLEOTIDE SEQUENCE [LARGE SCALE GENOMIC DNA]</scope>
    <source>
        <strain evidence="10">AArc-Sl</strain>
    </source>
</reference>
<feature type="transmembrane region" description="Helical" evidence="7">
    <location>
        <begin position="278"/>
        <end position="298"/>
    </location>
</feature>
<keyword evidence="3 7" id="KW-0812">Transmembrane</keyword>
<protein>
    <submittedName>
        <fullName evidence="9">Multicomponent Na+:H+ antiporter subunit D</fullName>
    </submittedName>
</protein>
<feature type="transmembrane region" description="Helical" evidence="7">
    <location>
        <begin position="457"/>
        <end position="475"/>
    </location>
</feature>
<evidence type="ECO:0000313" key="9">
    <source>
        <dbReference type="EMBL" id="AUX08891.1"/>
    </source>
</evidence>
<feature type="transmembrane region" description="Helical" evidence="7">
    <location>
        <begin position="190"/>
        <end position="211"/>
    </location>
</feature>
<dbReference type="PANTHER" id="PTHR42682:SF4">
    <property type="entry name" value="NADH-UBIQUINONE_PLASTOQUINONE"/>
    <property type="match status" value="1"/>
</dbReference>
<dbReference type="Proteomes" id="UP000263012">
    <property type="component" value="Chromosome"/>
</dbReference>
<keyword evidence="10" id="KW-1185">Reference proteome</keyword>
<dbReference type="InterPro" id="IPR001750">
    <property type="entry name" value="ND/Mrp_TM"/>
</dbReference>
<feature type="transmembrane region" description="Helical" evidence="7">
    <location>
        <begin position="383"/>
        <end position="405"/>
    </location>
</feature>
<dbReference type="RefSeq" id="WP_119816580.1">
    <property type="nucleotide sequence ID" value="NZ_CP025066.1"/>
</dbReference>
<accession>A0A343TIG9</accession>
<dbReference type="NCBIfam" id="NF009310">
    <property type="entry name" value="PRK12668.1"/>
    <property type="match status" value="1"/>
</dbReference>
<name>A0A343TIG9_9EURY</name>
<keyword evidence="4 7" id="KW-1133">Transmembrane helix</keyword>
<dbReference type="OrthoDB" id="198789at2157"/>
<gene>
    <name evidence="9" type="primary">mrpD</name>
    <name evidence="9" type="ORF">AArcSl_1259</name>
</gene>
<feature type="transmembrane region" description="Helical" evidence="7">
    <location>
        <begin position="343"/>
        <end position="363"/>
    </location>
</feature>
<keyword evidence="6 7" id="KW-0472">Membrane</keyword>
<feature type="transmembrane region" description="Helical" evidence="7">
    <location>
        <begin position="30"/>
        <end position="49"/>
    </location>
</feature>
<dbReference type="GeneID" id="37877607"/>
<feature type="transmembrane region" description="Helical" evidence="7">
    <location>
        <begin position="248"/>
        <end position="266"/>
    </location>
</feature>
<evidence type="ECO:0000256" key="1">
    <source>
        <dbReference type="ARBA" id="ARBA00004651"/>
    </source>
</evidence>
<feature type="transmembrane region" description="Helical" evidence="7">
    <location>
        <begin position="150"/>
        <end position="170"/>
    </location>
</feature>
<evidence type="ECO:0000256" key="4">
    <source>
        <dbReference type="ARBA" id="ARBA00022989"/>
    </source>
</evidence>
<keyword evidence="5" id="KW-0560">Oxidoreductase</keyword>
<feature type="transmembrane region" description="Helical" evidence="7">
    <location>
        <begin position="6"/>
        <end position="23"/>
    </location>
</feature>
<dbReference type="AlphaFoldDB" id="A0A343TIG9"/>
<evidence type="ECO:0000259" key="8">
    <source>
        <dbReference type="Pfam" id="PF00361"/>
    </source>
</evidence>
<feature type="transmembrane region" description="Helical" evidence="7">
    <location>
        <begin position="97"/>
        <end position="115"/>
    </location>
</feature>
<dbReference type="EMBL" id="CP025066">
    <property type="protein sequence ID" value="AUX08891.1"/>
    <property type="molecule type" value="Genomic_DNA"/>
</dbReference>
<evidence type="ECO:0000256" key="6">
    <source>
        <dbReference type="ARBA" id="ARBA00023136"/>
    </source>
</evidence>
<evidence type="ECO:0000313" key="10">
    <source>
        <dbReference type="Proteomes" id="UP000263012"/>
    </source>
</evidence>
<evidence type="ECO:0000256" key="2">
    <source>
        <dbReference type="ARBA" id="ARBA00022475"/>
    </source>
</evidence>
<evidence type="ECO:0000256" key="5">
    <source>
        <dbReference type="ARBA" id="ARBA00023002"/>
    </source>
</evidence>
<evidence type="ECO:0000256" key="7">
    <source>
        <dbReference type="SAM" id="Phobius"/>
    </source>
</evidence>
<feature type="transmembrane region" description="Helical" evidence="7">
    <location>
        <begin position="121"/>
        <end position="138"/>
    </location>
</feature>
<feature type="transmembrane region" description="Helical" evidence="7">
    <location>
        <begin position="619"/>
        <end position="636"/>
    </location>
</feature>
<comment type="subcellular location">
    <subcellularLocation>
        <location evidence="1">Cell membrane</location>
        <topology evidence="1">Multi-pass membrane protein</topology>
    </subcellularLocation>
</comment>
<sequence>MIGPEAIPPAVPVALIAAVVLFVPRRVGYGAATAVLLGVTAWVALVPAVTGPAVPFLGLEVVIVDVNTVSRVVGLVFGGFGAGAVGFGYATGADRRHLSVALWYVAAAMFAVFAGDWLGLVIGWELMAIMSTLLVWLYGGDAVRAGYRYALWHALGGGLFVAGVVAHLHASGLDSAALQFDQAGLATTGATLLVGGAVAINAGVIGLHTWLPDTYPRPHVMASVFLCAYTTKTAVYAAYRTFPEGNLVLAYIGGVMTIYGAAYALAQKDMRRLLSYHIQAQVGYMLAGIGLGSALGVAGGFAHLFNNVLYKGLLFMVAGAIILRTGHNRLDRFGALGRTSPSILLAFLVAALSITAAPGFNGFVSKGMVVDASVDAGEPVLRWLLLAGAVGTVMSFAKFGYYAFLKGDASAIRPATWVERAVFGAIAFACIALGVWYQALFALLPAPEAWETTPYSVGHLQEATAILVVGLLAFLSTRSLLQRLHGGWDIDRVTDPVAFFGTRLASRTVARAAGSLNRSAVGTAWRILATVRHRGGRRIGKEPTDRKVYDVIEAVRDQDSRDIGNEVADRYIRNAIGIVRAPRDAVIRWLPDRWLGPYENIRRSTPTSETGINLSIEDSLIVIIAVLALVIALALYF</sequence>
<organism evidence="9 10">
    <name type="scientific">Halalkaliarchaeum desulfuricum</name>
    <dbReference type="NCBI Taxonomy" id="2055893"/>
    <lineage>
        <taxon>Archaea</taxon>
        <taxon>Methanobacteriati</taxon>
        <taxon>Methanobacteriota</taxon>
        <taxon>Stenosarchaea group</taxon>
        <taxon>Halobacteria</taxon>
        <taxon>Halobacteriales</taxon>
        <taxon>Haloferacaceae</taxon>
        <taxon>Halalkaliarchaeum</taxon>
    </lineage>
</organism>
<feature type="domain" description="NADH:quinone oxidoreductase/Mrp antiporter transmembrane" evidence="8">
    <location>
        <begin position="114"/>
        <end position="394"/>
    </location>
</feature>
<dbReference type="Pfam" id="PF00361">
    <property type="entry name" value="Proton_antipo_M"/>
    <property type="match status" value="1"/>
</dbReference>
<dbReference type="PANTHER" id="PTHR42682">
    <property type="entry name" value="HYDROGENASE-4 COMPONENT F"/>
    <property type="match status" value="1"/>
</dbReference>
<proteinExistence type="predicted"/>
<feature type="transmembrane region" description="Helical" evidence="7">
    <location>
        <begin position="417"/>
        <end position="437"/>
    </location>
</feature>
<dbReference type="InterPro" id="IPR052175">
    <property type="entry name" value="ComplexI-like_HydComp"/>
</dbReference>
<feature type="transmembrane region" description="Helical" evidence="7">
    <location>
        <begin position="223"/>
        <end position="242"/>
    </location>
</feature>